<evidence type="ECO:0000313" key="2">
    <source>
        <dbReference type="EMBL" id="BAO44038.1"/>
    </source>
</evidence>
<protein>
    <recommendedName>
        <fullName evidence="1">FAD-binding domain-containing protein</fullName>
    </recommendedName>
</protein>
<dbReference type="PANTHER" id="PTHR43747:SF1">
    <property type="entry name" value="SLR1998 PROTEIN"/>
    <property type="match status" value="1"/>
</dbReference>
<dbReference type="SUPFAM" id="SSF51905">
    <property type="entry name" value="FAD/NAD(P)-binding domain"/>
    <property type="match status" value="1"/>
</dbReference>
<dbReference type="EMBL" id="AP012273">
    <property type="protein sequence ID" value="BAO44038.1"/>
    <property type="molecule type" value="Genomic_DNA"/>
</dbReference>
<evidence type="ECO:0000259" key="1">
    <source>
        <dbReference type="Pfam" id="PF01494"/>
    </source>
</evidence>
<dbReference type="InterPro" id="IPR036188">
    <property type="entry name" value="FAD/NAD-bd_sf"/>
</dbReference>
<dbReference type="PRINTS" id="PR00420">
    <property type="entry name" value="RNGMNOXGNASE"/>
</dbReference>
<accession>A0A7U6GI64</accession>
<dbReference type="OrthoDB" id="9785276at2"/>
<name>A0A7U6GI64_9GAMM</name>
<proteinExistence type="predicted"/>
<sequence>MKANTPPAPEETDVLIIGGGPAGSTVSTLLAQKGHSVILLEMGHHPRFHIGESLLPMTLPIFEQLGVSDKIRNIGILKYGAEFNAPAGEKRRETFYFDFALDKNHPHAYEIHRPEFDQILFNNAKEKGVDAREGIKVSKVSFHKDGSALVTAQNETGETHQFRAQYLIDASGRETFLSRRFKLKQKSNNHNSAAIFGHFDNVERRPGKDEGNISIYWFEHGWFWMIPLKGGRMSVGAVCYPEYLKTRSGSTESFLQQTIDMVPEIRQRMKNAVLVGEVRATGNFSYTSSRMYGPPGENWLLVGDAYAFIDPVFSSGIHIAMSGAVKAAESIDQCLQKPEDCRQALQQYQQHVDSALKTFSWLIHRFNSPAIRKLFMAPSNQWRIQESLISLLAGDLYRDTPVQKGLNLFKIIYYITFLKNLPSAWATHRRRKRNIRLHFTGGTTEQDHLDD</sequence>
<keyword evidence="3" id="KW-1185">Reference proteome</keyword>
<dbReference type="RefSeq" id="WP_052469911.1">
    <property type="nucleotide sequence ID" value="NZ_AP012273.1"/>
</dbReference>
<dbReference type="InterPro" id="IPR050816">
    <property type="entry name" value="Flavin-dep_Halogenase_NPB"/>
</dbReference>
<evidence type="ECO:0000313" key="3">
    <source>
        <dbReference type="Proteomes" id="UP000031631"/>
    </source>
</evidence>
<dbReference type="AlphaFoldDB" id="A0A7U6GI64"/>
<dbReference type="Proteomes" id="UP000031631">
    <property type="component" value="Chromosome"/>
</dbReference>
<dbReference type="PANTHER" id="PTHR43747">
    <property type="entry name" value="FAD-BINDING PROTEIN"/>
    <property type="match status" value="1"/>
</dbReference>
<reference evidence="2 3" key="1">
    <citation type="journal article" date="2014" name="PLoS ONE">
        <title>Physiological and genomic features of a novel sulfur-oxidizing gammaproteobacterium belonging to a previously uncultivated symbiotic lineage isolated from a hydrothermal vent.</title>
        <authorList>
            <person name="Nunoura T."/>
            <person name="Takaki Y."/>
            <person name="Kazama H."/>
            <person name="Kakuta J."/>
            <person name="Shimamura S."/>
            <person name="Makita H."/>
            <person name="Hirai M."/>
            <person name="Miyazaki M."/>
            <person name="Takai K."/>
        </authorList>
    </citation>
    <scope>NUCLEOTIDE SEQUENCE [LARGE SCALE GENOMIC DNA]</scope>
    <source>
        <strain evidence="2 3">Hiromi1</strain>
    </source>
</reference>
<dbReference type="Gene3D" id="3.50.50.60">
    <property type="entry name" value="FAD/NAD(P)-binding domain"/>
    <property type="match status" value="1"/>
</dbReference>
<dbReference type="Pfam" id="PF01494">
    <property type="entry name" value="FAD_binding_3"/>
    <property type="match status" value="1"/>
</dbReference>
<feature type="domain" description="FAD-binding" evidence="1">
    <location>
        <begin position="11"/>
        <end position="336"/>
    </location>
</feature>
<organism evidence="2 3">
    <name type="scientific">Thiolapillus brandeum</name>
    <dbReference type="NCBI Taxonomy" id="1076588"/>
    <lineage>
        <taxon>Bacteria</taxon>
        <taxon>Pseudomonadati</taxon>
        <taxon>Pseudomonadota</taxon>
        <taxon>Gammaproteobacteria</taxon>
        <taxon>Chromatiales</taxon>
        <taxon>Sedimenticolaceae</taxon>
        <taxon>Thiolapillus</taxon>
    </lineage>
</organism>
<dbReference type="KEGG" id="tbn:TBH_C1109"/>
<dbReference type="GO" id="GO:0071949">
    <property type="term" value="F:FAD binding"/>
    <property type="evidence" value="ECO:0007669"/>
    <property type="project" value="InterPro"/>
</dbReference>
<gene>
    <name evidence="2" type="ORF">TBH_C1109</name>
</gene>
<dbReference type="InterPro" id="IPR002938">
    <property type="entry name" value="FAD-bd"/>
</dbReference>